<evidence type="ECO:0000313" key="3">
    <source>
        <dbReference type="Proteomes" id="UP001203880"/>
    </source>
</evidence>
<keyword evidence="1" id="KW-0472">Membrane</keyword>
<feature type="transmembrane region" description="Helical" evidence="1">
    <location>
        <begin position="52"/>
        <end position="75"/>
    </location>
</feature>
<dbReference type="Proteomes" id="UP001203880">
    <property type="component" value="Unassembled WGS sequence"/>
</dbReference>
<gene>
    <name evidence="2" type="ORF">M3P21_10055</name>
</gene>
<proteinExistence type="predicted"/>
<sequence length="114" mass="12986">MVDCHMEFDRRVARLNKKHQAMARGYTARMRSDGLVVVKPRRMRFAISPRSLFLFIGAFFLFKGFILANLGAATYDDRLDRLRNGTAVEKAGAWVMQIDPLSQVISDQIGPVLR</sequence>
<evidence type="ECO:0000256" key="1">
    <source>
        <dbReference type="SAM" id="Phobius"/>
    </source>
</evidence>
<organism evidence="2 3">
    <name type="scientific">Ruegeria spongiae</name>
    <dbReference type="NCBI Taxonomy" id="2942209"/>
    <lineage>
        <taxon>Bacteria</taxon>
        <taxon>Pseudomonadati</taxon>
        <taxon>Pseudomonadota</taxon>
        <taxon>Alphaproteobacteria</taxon>
        <taxon>Rhodobacterales</taxon>
        <taxon>Roseobacteraceae</taxon>
        <taxon>Ruegeria</taxon>
    </lineage>
</organism>
<accession>A0ABT0Q2P4</accession>
<evidence type="ECO:0000313" key="2">
    <source>
        <dbReference type="EMBL" id="MCL6283872.1"/>
    </source>
</evidence>
<dbReference type="RefSeq" id="WP_249709752.1">
    <property type="nucleotide sequence ID" value="NZ_JAMFMB010000010.1"/>
</dbReference>
<keyword evidence="3" id="KW-1185">Reference proteome</keyword>
<protein>
    <submittedName>
        <fullName evidence="2">Uncharacterized protein</fullName>
    </submittedName>
</protein>
<keyword evidence="1" id="KW-1133">Transmembrane helix</keyword>
<comment type="caution">
    <text evidence="2">The sequence shown here is derived from an EMBL/GenBank/DDBJ whole genome shotgun (WGS) entry which is preliminary data.</text>
</comment>
<name>A0ABT0Q2P4_9RHOB</name>
<keyword evidence="1" id="KW-0812">Transmembrane</keyword>
<reference evidence="2" key="1">
    <citation type="submission" date="2022-05" db="EMBL/GenBank/DDBJ databases">
        <authorList>
            <person name="Park J.-S."/>
        </authorList>
    </citation>
    <scope>NUCLEOTIDE SEQUENCE</scope>
    <source>
        <strain evidence="2">2012CJ41-6</strain>
    </source>
</reference>
<dbReference type="EMBL" id="JAMFMB010000010">
    <property type="protein sequence ID" value="MCL6283872.1"/>
    <property type="molecule type" value="Genomic_DNA"/>
</dbReference>